<dbReference type="Pfam" id="PF05050">
    <property type="entry name" value="Methyltransf_21"/>
    <property type="match status" value="1"/>
</dbReference>
<dbReference type="RefSeq" id="WP_008655215.1">
    <property type="nucleotide sequence ID" value="NZ_ANMO01000089.1"/>
</dbReference>
<gene>
    <name evidence="2" type="ORF">RE6C_01516</name>
</gene>
<dbReference type="Proteomes" id="UP000011529">
    <property type="component" value="Unassembled WGS sequence"/>
</dbReference>
<evidence type="ECO:0000259" key="1">
    <source>
        <dbReference type="Pfam" id="PF05050"/>
    </source>
</evidence>
<dbReference type="AlphaFoldDB" id="M2B6B0"/>
<dbReference type="NCBIfam" id="TIGR01444">
    <property type="entry name" value="fkbM_fam"/>
    <property type="match status" value="1"/>
</dbReference>
<dbReference type="PANTHER" id="PTHR34203:SF15">
    <property type="entry name" value="SLL1173 PROTEIN"/>
    <property type="match status" value="1"/>
</dbReference>
<sequence length="287" mass="31963">MWNTLKWVLTPGLHYVTRLRRWFDILRNMRGLSVRDCLSLYTSAIFSFADSVRDVRVWRDPVLVRSATLSVQSLGLFEVRAFCDDLWHVAPMREQAISNLLNEELGPGDIFVDVGANIGCYSVLGGRLVGESGRVLAVEMMPPTLVQLRKNIVLNELANVEVIESGLAEVSGLEVPVQLPGGKYGQASLINSQSSIATEQTHLITTKTLDEVCCGLEEIKVMKIDVEGVEERVIQGGEEALAKTRCLIFEDLSREDLDCPLTLRLNALGFRTEMLDKNNKVAWNSNV</sequence>
<dbReference type="GO" id="GO:0032259">
    <property type="term" value="P:methylation"/>
    <property type="evidence" value="ECO:0007669"/>
    <property type="project" value="UniProtKB-KW"/>
</dbReference>
<evidence type="ECO:0000313" key="3">
    <source>
        <dbReference type="Proteomes" id="UP000011529"/>
    </source>
</evidence>
<dbReference type="SUPFAM" id="SSF53335">
    <property type="entry name" value="S-adenosyl-L-methionine-dependent methyltransferases"/>
    <property type="match status" value="1"/>
</dbReference>
<evidence type="ECO:0000313" key="2">
    <source>
        <dbReference type="EMBL" id="EMB17749.1"/>
    </source>
</evidence>
<accession>M2B6B0</accession>
<dbReference type="Gene3D" id="3.40.50.150">
    <property type="entry name" value="Vaccinia Virus protein VP39"/>
    <property type="match status" value="1"/>
</dbReference>
<feature type="domain" description="Methyltransferase FkbM" evidence="1">
    <location>
        <begin position="113"/>
        <end position="255"/>
    </location>
</feature>
<keyword evidence="3" id="KW-1185">Reference proteome</keyword>
<proteinExistence type="predicted"/>
<organism evidence="2 3">
    <name type="scientific">Rhodopirellula europaea 6C</name>
    <dbReference type="NCBI Taxonomy" id="1263867"/>
    <lineage>
        <taxon>Bacteria</taxon>
        <taxon>Pseudomonadati</taxon>
        <taxon>Planctomycetota</taxon>
        <taxon>Planctomycetia</taxon>
        <taxon>Pirellulales</taxon>
        <taxon>Pirellulaceae</taxon>
        <taxon>Rhodopirellula</taxon>
    </lineage>
</organism>
<dbReference type="InterPro" id="IPR006342">
    <property type="entry name" value="FkbM_mtfrase"/>
</dbReference>
<dbReference type="EMBL" id="ANMO01000089">
    <property type="protein sequence ID" value="EMB17749.1"/>
    <property type="molecule type" value="Genomic_DNA"/>
</dbReference>
<keyword evidence="2" id="KW-0808">Transferase</keyword>
<name>M2B6B0_9BACT</name>
<reference evidence="2" key="2">
    <citation type="journal article" date="2013" name="Mar. Genomics">
        <title>Expression of sulfatases in Rhodopirellula baltica and the diversity of sulfatases in the genus Rhodopirellula.</title>
        <authorList>
            <person name="Wegner C.E."/>
            <person name="Richter-Heitmann T."/>
            <person name="Klindworth A."/>
            <person name="Klockow C."/>
            <person name="Richter M."/>
            <person name="Achstetter T."/>
            <person name="Glockner F.O."/>
            <person name="Harder J."/>
        </authorList>
    </citation>
    <scope>NUCLEOTIDE SEQUENCE [LARGE SCALE GENOMIC DNA]</scope>
    <source>
        <strain evidence="2">6C</strain>
    </source>
</reference>
<comment type="caution">
    <text evidence="2">The sequence shown here is derived from an EMBL/GenBank/DDBJ whole genome shotgun (WGS) entry which is preliminary data.</text>
</comment>
<keyword evidence="2" id="KW-0489">Methyltransferase</keyword>
<dbReference type="GO" id="GO:0008168">
    <property type="term" value="F:methyltransferase activity"/>
    <property type="evidence" value="ECO:0007669"/>
    <property type="project" value="UniProtKB-KW"/>
</dbReference>
<dbReference type="InterPro" id="IPR052514">
    <property type="entry name" value="SAM-dependent_MTase"/>
</dbReference>
<reference evidence="2" key="1">
    <citation type="submission" date="2012-11" db="EMBL/GenBank/DDBJ databases">
        <title>Permanent draft genomes of Rhodopirellula europaea strain SH398 and 6C.</title>
        <authorList>
            <person name="Richter M."/>
            <person name="Richter-Heitmann T."/>
            <person name="Frank C."/>
            <person name="Harder J."/>
            <person name="Glockner F.O."/>
        </authorList>
    </citation>
    <scope>NUCLEOTIDE SEQUENCE</scope>
    <source>
        <strain evidence="2">6C</strain>
    </source>
</reference>
<protein>
    <submittedName>
        <fullName evidence="2">Methyltransferase FkbM family</fullName>
    </submittedName>
</protein>
<dbReference type="PANTHER" id="PTHR34203">
    <property type="entry name" value="METHYLTRANSFERASE, FKBM FAMILY PROTEIN"/>
    <property type="match status" value="1"/>
</dbReference>
<dbReference type="InterPro" id="IPR029063">
    <property type="entry name" value="SAM-dependent_MTases_sf"/>
</dbReference>
<dbReference type="PATRIC" id="fig|1263867.3.peg.1602"/>